<dbReference type="Gene3D" id="6.10.250.1120">
    <property type="match status" value="1"/>
</dbReference>
<dbReference type="AlphaFoldDB" id="A0AAW9KBH8"/>
<organism evidence="2 3">
    <name type="scientific">Clostridium perfringens</name>
    <dbReference type="NCBI Taxonomy" id="1502"/>
    <lineage>
        <taxon>Bacteria</taxon>
        <taxon>Bacillati</taxon>
        <taxon>Bacillota</taxon>
        <taxon>Clostridia</taxon>
        <taxon>Eubacteriales</taxon>
        <taxon>Clostridiaceae</taxon>
        <taxon>Clostridium</taxon>
    </lineage>
</organism>
<accession>A0AAW9KBH8</accession>
<dbReference type="EMBL" id="WNUR01001992">
    <property type="protein sequence ID" value="MDZ7544065.1"/>
    <property type="molecule type" value="Genomic_DNA"/>
</dbReference>
<dbReference type="InterPro" id="IPR059176">
    <property type="entry name" value="UDP-X_N"/>
</dbReference>
<protein>
    <submittedName>
        <fullName evidence="2">ADP-ribose pyrophosphatase</fullName>
    </submittedName>
</protein>
<comment type="caution">
    <text evidence="2">The sequence shown here is derived from an EMBL/GenBank/DDBJ whole genome shotgun (WGS) entry which is preliminary data.</text>
</comment>
<feature type="non-terminal residue" evidence="2">
    <location>
        <position position="43"/>
    </location>
</feature>
<gene>
    <name evidence="2" type="ORF">GNF83_23465</name>
</gene>
<evidence type="ECO:0000259" key="1">
    <source>
        <dbReference type="Pfam" id="PF12535"/>
    </source>
</evidence>
<dbReference type="Pfam" id="PF12535">
    <property type="entry name" value="Nudix_N"/>
    <property type="match status" value="1"/>
</dbReference>
<proteinExistence type="predicted"/>
<evidence type="ECO:0000313" key="3">
    <source>
        <dbReference type="Proteomes" id="UP001288944"/>
    </source>
</evidence>
<name>A0AAW9KBH8_CLOPF</name>
<feature type="domain" description="UDP-X diphosphatase-like N-terminal oligomerisation" evidence="1">
    <location>
        <begin position="3"/>
        <end position="43"/>
    </location>
</feature>
<sequence>MDNKLLEWAVELQSISQGALYYCKDKSDIERFERIREISAEMI</sequence>
<evidence type="ECO:0000313" key="2">
    <source>
        <dbReference type="EMBL" id="MDZ7544065.1"/>
    </source>
</evidence>
<reference evidence="2" key="1">
    <citation type="submission" date="2019-11" db="EMBL/GenBank/DDBJ databases">
        <title>Characterization of Clostridium perfringens isolates from swine manure treated agricultural soils.</title>
        <authorList>
            <person name="Wushke S.T."/>
        </authorList>
    </citation>
    <scope>NUCLEOTIDE SEQUENCE</scope>
    <source>
        <strain evidence="2">X62</strain>
    </source>
</reference>
<dbReference type="Proteomes" id="UP001288944">
    <property type="component" value="Unassembled WGS sequence"/>
</dbReference>